<protein>
    <submittedName>
        <fullName evidence="2">Uncharacterized protein</fullName>
    </submittedName>
</protein>
<evidence type="ECO:0000313" key="2">
    <source>
        <dbReference type="EMBL" id="KAK9831789.1"/>
    </source>
</evidence>
<evidence type="ECO:0000313" key="3">
    <source>
        <dbReference type="Proteomes" id="UP001438707"/>
    </source>
</evidence>
<keyword evidence="3" id="KW-1185">Reference proteome</keyword>
<dbReference type="EMBL" id="JALJOS010000013">
    <property type="protein sequence ID" value="KAK9831789.1"/>
    <property type="molecule type" value="Genomic_DNA"/>
</dbReference>
<name>A0AAW1RDG0_9CHLO</name>
<evidence type="ECO:0000256" key="1">
    <source>
        <dbReference type="SAM" id="MobiDB-lite"/>
    </source>
</evidence>
<organism evidence="2 3">
    <name type="scientific">Apatococcus lobatus</name>
    <dbReference type="NCBI Taxonomy" id="904363"/>
    <lineage>
        <taxon>Eukaryota</taxon>
        <taxon>Viridiplantae</taxon>
        <taxon>Chlorophyta</taxon>
        <taxon>core chlorophytes</taxon>
        <taxon>Trebouxiophyceae</taxon>
        <taxon>Chlorellales</taxon>
        <taxon>Chlorellaceae</taxon>
        <taxon>Apatococcus</taxon>
    </lineage>
</organism>
<comment type="caution">
    <text evidence="2">The sequence shown here is derived from an EMBL/GenBank/DDBJ whole genome shotgun (WGS) entry which is preliminary data.</text>
</comment>
<gene>
    <name evidence="2" type="ORF">WJX74_009333</name>
</gene>
<feature type="region of interest" description="Disordered" evidence="1">
    <location>
        <begin position="88"/>
        <end position="109"/>
    </location>
</feature>
<proteinExistence type="predicted"/>
<sequence>MLWRKLVSALRAPQEAQVAVHGFEGGYGPGSVDDHEEELAGACVLPVLPDHLDVEDAGHAPGSVDDCREELVMLSAFVDDIIQDGYGASEPAAGGLDADSACPASSTSD</sequence>
<dbReference type="Proteomes" id="UP001438707">
    <property type="component" value="Unassembled WGS sequence"/>
</dbReference>
<reference evidence="2 3" key="1">
    <citation type="journal article" date="2024" name="Nat. Commun.">
        <title>Phylogenomics reveals the evolutionary origins of lichenization in chlorophyte algae.</title>
        <authorList>
            <person name="Puginier C."/>
            <person name="Libourel C."/>
            <person name="Otte J."/>
            <person name="Skaloud P."/>
            <person name="Haon M."/>
            <person name="Grisel S."/>
            <person name="Petersen M."/>
            <person name="Berrin J.G."/>
            <person name="Delaux P.M."/>
            <person name="Dal Grande F."/>
            <person name="Keller J."/>
        </authorList>
    </citation>
    <scope>NUCLEOTIDE SEQUENCE [LARGE SCALE GENOMIC DNA]</scope>
    <source>
        <strain evidence="2 3">SAG 2145</strain>
    </source>
</reference>
<dbReference type="AlphaFoldDB" id="A0AAW1RDG0"/>
<accession>A0AAW1RDG0</accession>